<accession>A0A182U9M3</accession>
<reference evidence="3" key="1">
    <citation type="submission" date="2014-01" db="EMBL/GenBank/DDBJ databases">
        <title>The Genome Sequence of Anopheles melas CM1001059_A (V2).</title>
        <authorList>
            <consortium name="The Broad Institute Genomics Platform"/>
            <person name="Neafsey D.E."/>
            <person name="Besansky N."/>
            <person name="Howell P."/>
            <person name="Walton C."/>
            <person name="Young S.K."/>
            <person name="Zeng Q."/>
            <person name="Gargeya S."/>
            <person name="Fitzgerald M."/>
            <person name="Haas B."/>
            <person name="Abouelleil A."/>
            <person name="Allen A.W."/>
            <person name="Alvarado L."/>
            <person name="Arachchi H.M."/>
            <person name="Berlin A.M."/>
            <person name="Chapman S.B."/>
            <person name="Gainer-Dewar J."/>
            <person name="Goldberg J."/>
            <person name="Griggs A."/>
            <person name="Gujja S."/>
            <person name="Hansen M."/>
            <person name="Howarth C."/>
            <person name="Imamovic A."/>
            <person name="Ireland A."/>
            <person name="Larimer J."/>
            <person name="McCowan C."/>
            <person name="Murphy C."/>
            <person name="Pearson M."/>
            <person name="Poon T.W."/>
            <person name="Priest M."/>
            <person name="Roberts A."/>
            <person name="Saif S."/>
            <person name="Shea T."/>
            <person name="Sisk P."/>
            <person name="Sykes S."/>
            <person name="Wortman J."/>
            <person name="Nusbaum C."/>
            <person name="Birren B."/>
        </authorList>
    </citation>
    <scope>NUCLEOTIDE SEQUENCE [LARGE SCALE GENOMIC DNA]</scope>
    <source>
        <strain evidence="3">CM1001059</strain>
    </source>
</reference>
<dbReference type="VEuPathDB" id="VectorBase:AMEC016457"/>
<feature type="region of interest" description="Disordered" evidence="1">
    <location>
        <begin position="121"/>
        <end position="145"/>
    </location>
</feature>
<feature type="compositionally biased region" description="Basic and acidic residues" evidence="1">
    <location>
        <begin position="132"/>
        <end position="145"/>
    </location>
</feature>
<evidence type="ECO:0000313" key="3">
    <source>
        <dbReference type="Proteomes" id="UP000075902"/>
    </source>
</evidence>
<protein>
    <submittedName>
        <fullName evidence="2">Uncharacterized protein</fullName>
    </submittedName>
</protein>
<evidence type="ECO:0000313" key="2">
    <source>
        <dbReference type="EnsemblMetazoa" id="AMEC016457-PA"/>
    </source>
</evidence>
<name>A0A182U9M3_9DIPT</name>
<keyword evidence="3" id="KW-1185">Reference proteome</keyword>
<sequence>MLGWVAPFSSPPDSPLAPALPTPVPAPPPPPPPPPPRPGRLGGTPGGPKRGRARKWPPNTFGTPNCRKGAHWGGTLERLRGASWAAAAAAYSCRAGCEPSVCRFCSIPWCSRTIACCTGERASSTTQPNGRDPARPNTHADGRPK</sequence>
<reference evidence="2" key="2">
    <citation type="submission" date="2020-05" db="UniProtKB">
        <authorList>
            <consortium name="EnsemblMetazoa"/>
        </authorList>
    </citation>
    <scope>IDENTIFICATION</scope>
    <source>
        <strain evidence="2">CM1001059</strain>
    </source>
</reference>
<feature type="compositionally biased region" description="Pro residues" evidence="1">
    <location>
        <begin position="9"/>
        <end position="38"/>
    </location>
</feature>
<dbReference type="AlphaFoldDB" id="A0A182U9M3"/>
<evidence type="ECO:0000256" key="1">
    <source>
        <dbReference type="SAM" id="MobiDB-lite"/>
    </source>
</evidence>
<dbReference type="Proteomes" id="UP000075902">
    <property type="component" value="Unassembled WGS sequence"/>
</dbReference>
<organism evidence="2 3">
    <name type="scientific">Anopheles melas</name>
    <dbReference type="NCBI Taxonomy" id="34690"/>
    <lineage>
        <taxon>Eukaryota</taxon>
        <taxon>Metazoa</taxon>
        <taxon>Ecdysozoa</taxon>
        <taxon>Arthropoda</taxon>
        <taxon>Hexapoda</taxon>
        <taxon>Insecta</taxon>
        <taxon>Pterygota</taxon>
        <taxon>Neoptera</taxon>
        <taxon>Endopterygota</taxon>
        <taxon>Diptera</taxon>
        <taxon>Nematocera</taxon>
        <taxon>Culicoidea</taxon>
        <taxon>Culicidae</taxon>
        <taxon>Anophelinae</taxon>
        <taxon>Anopheles</taxon>
    </lineage>
</organism>
<feature type="region of interest" description="Disordered" evidence="1">
    <location>
        <begin position="1"/>
        <end position="68"/>
    </location>
</feature>
<dbReference type="EnsemblMetazoa" id="AMEC016457-RA">
    <property type="protein sequence ID" value="AMEC016457-PA"/>
    <property type="gene ID" value="AMEC016457"/>
</dbReference>
<proteinExistence type="predicted"/>